<evidence type="ECO:0000259" key="1">
    <source>
        <dbReference type="Pfam" id="PF03171"/>
    </source>
</evidence>
<accession>A0A3L6DC11</accession>
<dbReference type="InterPro" id="IPR027443">
    <property type="entry name" value="IPNS-like_sf"/>
</dbReference>
<keyword evidence="2" id="KW-0560">Oxidoreductase</keyword>
<dbReference type="AlphaFoldDB" id="A0A3L6DC11"/>
<dbReference type="GO" id="GO:0051213">
    <property type="term" value="F:dioxygenase activity"/>
    <property type="evidence" value="ECO:0007669"/>
    <property type="project" value="UniProtKB-KW"/>
</dbReference>
<reference evidence="2" key="1">
    <citation type="journal article" date="2018" name="Nat. Genet.">
        <title>Extensive intraspecific gene order and gene structural variations between Mo17 and other maize genomes.</title>
        <authorList>
            <person name="Sun S."/>
            <person name="Zhou Y."/>
            <person name="Chen J."/>
            <person name="Shi J."/>
            <person name="Zhao H."/>
            <person name="Zhao H."/>
            <person name="Song W."/>
            <person name="Zhang M."/>
            <person name="Cui Y."/>
            <person name="Dong X."/>
            <person name="Liu H."/>
            <person name="Ma X."/>
            <person name="Jiao Y."/>
            <person name="Wang B."/>
            <person name="Wei X."/>
            <person name="Stein J.C."/>
            <person name="Glaubitz J.C."/>
            <person name="Lu F."/>
            <person name="Yu G."/>
            <person name="Liang C."/>
            <person name="Fengler K."/>
            <person name="Li B."/>
            <person name="Rafalski A."/>
            <person name="Schnable P.S."/>
            <person name="Ware D.H."/>
            <person name="Buckler E.S."/>
            <person name="Lai J."/>
        </authorList>
    </citation>
    <scope>NUCLEOTIDE SEQUENCE [LARGE SCALE GENOMIC DNA]</scope>
    <source>
        <tissue evidence="2">Seedling</tissue>
    </source>
</reference>
<dbReference type="Gene3D" id="2.60.120.330">
    <property type="entry name" value="B-lactam Antibiotic, Isopenicillin N Synthase, Chain"/>
    <property type="match status" value="1"/>
</dbReference>
<proteinExistence type="predicted"/>
<gene>
    <name evidence="2" type="primary">AOP1_0</name>
    <name evidence="2" type="ORF">Zm00014a_029189</name>
</gene>
<dbReference type="ExpressionAtlas" id="A0A3L6DC11">
    <property type="expression patterns" value="baseline and differential"/>
</dbReference>
<organism evidence="2">
    <name type="scientific">Zea mays</name>
    <name type="common">Maize</name>
    <dbReference type="NCBI Taxonomy" id="4577"/>
    <lineage>
        <taxon>Eukaryota</taxon>
        <taxon>Viridiplantae</taxon>
        <taxon>Streptophyta</taxon>
        <taxon>Embryophyta</taxon>
        <taxon>Tracheophyta</taxon>
        <taxon>Spermatophyta</taxon>
        <taxon>Magnoliopsida</taxon>
        <taxon>Liliopsida</taxon>
        <taxon>Poales</taxon>
        <taxon>Poaceae</taxon>
        <taxon>PACMAD clade</taxon>
        <taxon>Panicoideae</taxon>
        <taxon>Andropogonodae</taxon>
        <taxon>Andropogoneae</taxon>
        <taxon>Tripsacinae</taxon>
        <taxon>Zea</taxon>
    </lineage>
</organism>
<sequence>MDAGKVAELRRVDLRGLRPGGPGWVQACAAVAASMEELGCVVVAHGALDGELRRDLFGRAMPELFALPLPAKQGTLSGHIGGYIGPDPEKAPGLESLRISEATDAGKVHAFADLVWPDDGNAAFCQTIGAFAKGMLELDHAVQKMVLESLGVRKERVDSHLASLVYDVRLSRYGALAPVTAGDDHEVEGLQVRGRDGAWISVAPEPGTFAVVAGEMLTVVTNGRVPACVHRVRTPSNRERLSVLFGSSLKHGAVVSALEELVDHGRHPLRFRPCDFDEYVKFRFGQQRPGLNSALQEFCGIGTGTK</sequence>
<name>A0A3L6DC11_MAIZE</name>
<evidence type="ECO:0000313" key="2">
    <source>
        <dbReference type="EMBL" id="PWZ06134.1"/>
    </source>
</evidence>
<dbReference type="InterPro" id="IPR044861">
    <property type="entry name" value="IPNS-like_FE2OG_OXY"/>
</dbReference>
<comment type="caution">
    <text evidence="2">The sequence shown here is derived from an EMBL/GenBank/DDBJ whole genome shotgun (WGS) entry which is preliminary data.</text>
</comment>
<dbReference type="EMBL" id="NCVQ01000010">
    <property type="protein sequence ID" value="PWZ06134.1"/>
    <property type="molecule type" value="Genomic_DNA"/>
</dbReference>
<dbReference type="Proteomes" id="UP000251960">
    <property type="component" value="Chromosome 9"/>
</dbReference>
<dbReference type="InterPro" id="IPR050231">
    <property type="entry name" value="Iron_ascorbate_oxido_reductase"/>
</dbReference>
<dbReference type="SUPFAM" id="SSF51197">
    <property type="entry name" value="Clavaminate synthase-like"/>
    <property type="match status" value="1"/>
</dbReference>
<protein>
    <submittedName>
        <fullName evidence="2">Putative 2-oxoglutarate-dependent dioxygenase AOP1</fullName>
    </submittedName>
</protein>
<feature type="domain" description="Isopenicillin N synthase-like Fe(2+) 2OG dioxygenase" evidence="1">
    <location>
        <begin position="183"/>
        <end position="244"/>
    </location>
</feature>
<dbReference type="Pfam" id="PF03171">
    <property type="entry name" value="2OG-FeII_Oxy"/>
    <property type="match status" value="1"/>
</dbReference>
<keyword evidence="2" id="KW-0223">Dioxygenase</keyword>
<dbReference type="PANTHER" id="PTHR47990">
    <property type="entry name" value="2-OXOGLUTARATE (2OG) AND FE(II)-DEPENDENT OXYGENASE SUPERFAMILY PROTEIN-RELATED"/>
    <property type="match status" value="1"/>
</dbReference>